<evidence type="ECO:0000256" key="1">
    <source>
        <dbReference type="ARBA" id="ARBA00022448"/>
    </source>
</evidence>
<dbReference type="EMBL" id="HBFP01008542">
    <property type="protein sequence ID" value="CAD8821716.1"/>
    <property type="molecule type" value="Transcribed_RNA"/>
</dbReference>
<reference evidence="4" key="1">
    <citation type="submission" date="2021-01" db="EMBL/GenBank/DDBJ databases">
        <authorList>
            <person name="Corre E."/>
            <person name="Pelletier E."/>
            <person name="Niang G."/>
            <person name="Scheremetjew M."/>
            <person name="Finn R."/>
            <person name="Kale V."/>
            <person name="Holt S."/>
            <person name="Cochrane G."/>
            <person name="Meng A."/>
            <person name="Brown T."/>
            <person name="Cohen L."/>
        </authorList>
    </citation>
    <scope>NUCLEOTIDE SEQUENCE</scope>
    <source>
        <strain evidence="4">CCMP3278</strain>
    </source>
</reference>
<dbReference type="SUPFAM" id="SSF110004">
    <property type="entry name" value="Glycolipid transfer protein, GLTP"/>
    <property type="match status" value="1"/>
</dbReference>
<evidence type="ECO:0000256" key="2">
    <source>
        <dbReference type="SAM" id="MobiDB-lite"/>
    </source>
</evidence>
<dbReference type="AlphaFoldDB" id="A0A7S1ET15"/>
<proteinExistence type="predicted"/>
<evidence type="ECO:0000313" key="4">
    <source>
        <dbReference type="EMBL" id="CAD8821716.1"/>
    </source>
</evidence>
<dbReference type="GO" id="GO:0016020">
    <property type="term" value="C:membrane"/>
    <property type="evidence" value="ECO:0007669"/>
    <property type="project" value="TreeGrafter"/>
</dbReference>
<organism evidence="4">
    <name type="scientific">Timspurckia oligopyrenoides</name>
    <dbReference type="NCBI Taxonomy" id="708627"/>
    <lineage>
        <taxon>Eukaryota</taxon>
        <taxon>Rhodophyta</taxon>
        <taxon>Bangiophyceae</taxon>
        <taxon>Porphyridiales</taxon>
        <taxon>Porphyridiaceae</taxon>
        <taxon>Timspurckia</taxon>
    </lineage>
</organism>
<feature type="region of interest" description="Disordered" evidence="2">
    <location>
        <begin position="64"/>
        <end position="92"/>
    </location>
</feature>
<protein>
    <recommendedName>
        <fullName evidence="3">Glycolipid transfer protein domain-containing protein</fullName>
    </recommendedName>
</protein>
<dbReference type="Pfam" id="PF08718">
    <property type="entry name" value="GLTP"/>
    <property type="match status" value="1"/>
</dbReference>
<dbReference type="GO" id="GO:1902388">
    <property type="term" value="F:ceramide 1-phosphate transfer activity"/>
    <property type="evidence" value="ECO:0007669"/>
    <property type="project" value="TreeGrafter"/>
</dbReference>
<accession>A0A7S1ET15</accession>
<dbReference type="InterPro" id="IPR036497">
    <property type="entry name" value="GLTP_sf"/>
</dbReference>
<name>A0A7S1ET15_9RHOD</name>
<dbReference type="PANTHER" id="PTHR10219:SF25">
    <property type="entry name" value="PLECKSTRIN HOMOLOGY DOMAIN-CONTAINING FAMILY A MEMBER 8"/>
    <property type="match status" value="1"/>
</dbReference>
<dbReference type="InterPro" id="IPR014830">
    <property type="entry name" value="Glycolipid_transfer_prot_dom"/>
</dbReference>
<sequence length="355" mass="40115">MAAFVLFGIGIASFKLVDFYRSHVRIHSHRKDSKSNNSFFIQSSSSIHEQELNTQEPLYFPKSISELNGDDDNDDTAIYSPITRSTRNPSELDEECESEYSHSETSEQSLISQISDITHVSEFEGLQHSNLTFEGSLGNLIKEFLKVEQNSDGFIDIESFSNAVLSCNVIFESILTGAASFACDMIKKEFFNNTQLIKKSGAKFNVSTIEEMLSKENEVYGSRLQSGSGSEGLIWLNRGLLFNLHMISKVQSKLKLEENVYSKGSLRHCFGFAYDQTYKYCLGFILQRMFIASFGLVPDTCHQLLEQLELNELEIASETIQSLLNVSAHLVNQILVKCQNLQIESERVQLIESTR</sequence>
<dbReference type="GO" id="GO:1902387">
    <property type="term" value="F:ceramide 1-phosphate binding"/>
    <property type="evidence" value="ECO:0007669"/>
    <property type="project" value="TreeGrafter"/>
</dbReference>
<evidence type="ECO:0000259" key="3">
    <source>
        <dbReference type="Pfam" id="PF08718"/>
    </source>
</evidence>
<gene>
    <name evidence="4" type="ORF">TOLI1172_LOCUS6112</name>
</gene>
<feature type="domain" description="Glycolipid transfer protein" evidence="3">
    <location>
        <begin position="155"/>
        <end position="307"/>
    </location>
</feature>
<dbReference type="PANTHER" id="PTHR10219">
    <property type="entry name" value="GLYCOLIPID TRANSFER PROTEIN-RELATED"/>
    <property type="match status" value="1"/>
</dbReference>
<dbReference type="GO" id="GO:0005829">
    <property type="term" value="C:cytosol"/>
    <property type="evidence" value="ECO:0007669"/>
    <property type="project" value="TreeGrafter"/>
</dbReference>
<dbReference type="Gene3D" id="1.10.3520.10">
    <property type="entry name" value="Glycolipid transfer protein"/>
    <property type="match status" value="1"/>
</dbReference>
<keyword evidence="1" id="KW-0813">Transport</keyword>